<organism evidence="1 2">
    <name type="scientific">Marchantia polymorpha subsp. ruderalis</name>
    <dbReference type="NCBI Taxonomy" id="1480154"/>
    <lineage>
        <taxon>Eukaryota</taxon>
        <taxon>Viridiplantae</taxon>
        <taxon>Streptophyta</taxon>
        <taxon>Embryophyta</taxon>
        <taxon>Marchantiophyta</taxon>
        <taxon>Marchantiopsida</taxon>
        <taxon>Marchantiidae</taxon>
        <taxon>Marchantiales</taxon>
        <taxon>Marchantiaceae</taxon>
        <taxon>Marchantia</taxon>
    </lineage>
</organism>
<dbReference type="Proteomes" id="UP001162541">
    <property type="component" value="Chromosome 1"/>
</dbReference>
<sequence>MLCGNCDCCRSKCARRPTRSLRQVDATRERDRRGMIATAFGLYTGICSYG</sequence>
<name>A0AAF6AKX6_MARPO</name>
<accession>A0AAF6AKX6</accession>
<dbReference type="AlphaFoldDB" id="A0AAF6AKX6"/>
<reference evidence="2" key="1">
    <citation type="journal article" date="2020" name="Curr. Biol.">
        <title>Chromatin organization in early land plants reveals an ancestral association between H3K27me3, transposons, and constitutive heterochromatin.</title>
        <authorList>
            <person name="Montgomery S.A."/>
            <person name="Tanizawa Y."/>
            <person name="Galik B."/>
            <person name="Wang N."/>
            <person name="Ito T."/>
            <person name="Mochizuki T."/>
            <person name="Akimcheva S."/>
            <person name="Bowman J.L."/>
            <person name="Cognat V."/>
            <person name="Marechal-Drouard L."/>
            <person name="Ekker H."/>
            <person name="Hong S.F."/>
            <person name="Kohchi T."/>
            <person name="Lin S.S."/>
            <person name="Liu L.D."/>
            <person name="Nakamura Y."/>
            <person name="Valeeva L.R."/>
            <person name="Shakirov E.V."/>
            <person name="Shippen D.E."/>
            <person name="Wei W.L."/>
            <person name="Yagura M."/>
            <person name="Yamaoka S."/>
            <person name="Yamato K.T."/>
            <person name="Liu C."/>
            <person name="Berger F."/>
        </authorList>
    </citation>
    <scope>NUCLEOTIDE SEQUENCE [LARGE SCALE GENOMIC DNA]</scope>
    <source>
        <strain evidence="2">Tak-1</strain>
    </source>
</reference>
<protein>
    <submittedName>
        <fullName evidence="1">Uncharacterized protein</fullName>
    </submittedName>
</protein>
<gene>
    <name evidence="1" type="ORF">Mp_1g02990</name>
</gene>
<evidence type="ECO:0000313" key="2">
    <source>
        <dbReference type="Proteomes" id="UP001162541"/>
    </source>
</evidence>
<dbReference type="EMBL" id="AP019866">
    <property type="protein sequence ID" value="BBM97096.1"/>
    <property type="molecule type" value="Genomic_DNA"/>
</dbReference>
<evidence type="ECO:0000313" key="1">
    <source>
        <dbReference type="EMBL" id="BBM97096.1"/>
    </source>
</evidence>
<proteinExistence type="predicted"/>